<organism evidence="1 2">
    <name type="scientific">Niabella ginsengisoli</name>
    <dbReference type="NCBI Taxonomy" id="522298"/>
    <lineage>
        <taxon>Bacteria</taxon>
        <taxon>Pseudomonadati</taxon>
        <taxon>Bacteroidota</taxon>
        <taxon>Chitinophagia</taxon>
        <taxon>Chitinophagales</taxon>
        <taxon>Chitinophagaceae</taxon>
        <taxon>Niabella</taxon>
    </lineage>
</organism>
<reference evidence="1 2" key="1">
    <citation type="submission" date="2022-02" db="EMBL/GenBank/DDBJ databases">
        <authorList>
            <person name="Min J."/>
        </authorList>
    </citation>
    <scope>NUCLEOTIDE SEQUENCE [LARGE SCALE GENOMIC DNA]</scope>
    <source>
        <strain evidence="1 2">GR10-1</strain>
    </source>
</reference>
<dbReference type="RefSeq" id="WP_240827358.1">
    <property type="nucleotide sequence ID" value="NZ_JAKWBL010000001.1"/>
</dbReference>
<proteinExistence type="predicted"/>
<dbReference type="EMBL" id="JAKWBL010000001">
    <property type="protein sequence ID" value="MCH5598009.1"/>
    <property type="molecule type" value="Genomic_DNA"/>
</dbReference>
<sequence length="143" mass="16134">MMEGGGYTNYRFEFDMIMPAQGKGISGWIVQAKDPDNFLLLQLQSSDSEYNSPEHKTKPNTLRIVPRLNGQHFVEDPVTLSLDIRKGEKYHIKTECVNNNVSIWVNGQKIASYKSKFSGGWMGFRVSGAVDQGIFSNICLKKL</sequence>
<evidence type="ECO:0008006" key="3">
    <source>
        <dbReference type="Google" id="ProtNLM"/>
    </source>
</evidence>
<protein>
    <recommendedName>
        <fullName evidence="3">DUF1080 domain-containing protein</fullName>
    </recommendedName>
</protein>
<comment type="caution">
    <text evidence="1">The sequence shown here is derived from an EMBL/GenBank/DDBJ whole genome shotgun (WGS) entry which is preliminary data.</text>
</comment>
<keyword evidence="2" id="KW-1185">Reference proteome</keyword>
<dbReference type="Gene3D" id="2.60.120.560">
    <property type="entry name" value="Exo-inulinase, domain 1"/>
    <property type="match status" value="1"/>
</dbReference>
<name>A0ABS9SIK4_9BACT</name>
<evidence type="ECO:0000313" key="2">
    <source>
        <dbReference type="Proteomes" id="UP001202248"/>
    </source>
</evidence>
<accession>A0ABS9SIK4</accession>
<dbReference type="Proteomes" id="UP001202248">
    <property type="component" value="Unassembled WGS sequence"/>
</dbReference>
<evidence type="ECO:0000313" key="1">
    <source>
        <dbReference type="EMBL" id="MCH5598009.1"/>
    </source>
</evidence>
<gene>
    <name evidence="1" type="ORF">MKP09_08860</name>
</gene>